<protein>
    <recommendedName>
        <fullName evidence="9">RNA polymerase II transcription factor B subunit 2</fullName>
    </recommendedName>
</protein>
<comment type="function">
    <text evidence="1">Component of the general transcription and DNA repair factor IIH (TFIIH) core complex, which is involved in general and transcription-coupled nucleotide excision repair (NER) of damaged DNA and, when complexed to TFIIK, in RNA transcription by RNA polymerase II. In NER, TFIIH acts by opening DNA around the lesion to allow the excision of the damaged oligonucleotide and its replacement by a new DNA fragment. In transcription, TFIIH has an essential role in transcription initiation. When the pre-initiation complex (PIC) has been established, TFIIH is required for promoter opening and promoter escape. Phosphorylation of the C-terminal tail (CTD) of the largest subunit of RNA polymerase II by the kinase module TFIIK controls the initiation of transcription.</text>
</comment>
<evidence type="ECO:0000256" key="1">
    <source>
        <dbReference type="ARBA" id="ARBA00002817"/>
    </source>
</evidence>
<keyword evidence="6 9" id="KW-0804">Transcription</keyword>
<dbReference type="GO" id="GO:0001671">
    <property type="term" value="F:ATPase activator activity"/>
    <property type="evidence" value="ECO:0007669"/>
    <property type="project" value="InterPro"/>
</dbReference>
<keyword evidence="7 9" id="KW-0234">DNA repair</keyword>
<dbReference type="Pfam" id="PF18307">
    <property type="entry name" value="Tfb2_C"/>
    <property type="match status" value="1"/>
</dbReference>
<accession>A0A4P7NLA9</accession>
<evidence type="ECO:0000313" key="11">
    <source>
        <dbReference type="Proteomes" id="UP000294847"/>
    </source>
</evidence>
<dbReference type="GO" id="GO:0003690">
    <property type="term" value="F:double-stranded DNA binding"/>
    <property type="evidence" value="ECO:0007669"/>
    <property type="project" value="EnsemblFungi"/>
</dbReference>
<evidence type="ECO:0000256" key="6">
    <source>
        <dbReference type="ARBA" id="ARBA00023163"/>
    </source>
</evidence>
<dbReference type="PANTHER" id="PTHR13152">
    <property type="entry name" value="TFIIH, POLYPEPTIDE 4"/>
    <property type="match status" value="1"/>
</dbReference>
<dbReference type="Gene3D" id="3.30.70.2610">
    <property type="match status" value="1"/>
</dbReference>
<dbReference type="AlphaFoldDB" id="A0A4P7NLA9"/>
<reference evidence="10 11" key="1">
    <citation type="journal article" date="2019" name="Mol. Biol. Evol.">
        <title>Blast fungal genomes show frequent chromosomal changes, gene gains and losses, and effector gene turnover.</title>
        <authorList>
            <person name="Gomez Luciano L.B."/>
            <person name="Jason Tsai I."/>
            <person name="Chuma I."/>
            <person name="Tosa Y."/>
            <person name="Chen Y.H."/>
            <person name="Li J.Y."/>
            <person name="Li M.Y."/>
            <person name="Jade Lu M.Y."/>
            <person name="Nakayashiki H."/>
            <person name="Li W.H."/>
        </authorList>
    </citation>
    <scope>NUCLEOTIDE SEQUENCE [LARGE SCALE GENOMIC DNA]</scope>
    <source>
        <strain evidence="10">MZ5-1-6</strain>
    </source>
</reference>
<evidence type="ECO:0000256" key="8">
    <source>
        <dbReference type="ARBA" id="ARBA00023242"/>
    </source>
</evidence>
<dbReference type="InterPro" id="IPR040662">
    <property type="entry name" value="Tfb2_C"/>
</dbReference>
<dbReference type="GO" id="GO:0000439">
    <property type="term" value="C:transcription factor TFIIH core complex"/>
    <property type="evidence" value="ECO:0007669"/>
    <property type="project" value="EnsemblFungi"/>
</dbReference>
<keyword evidence="4 9" id="KW-0227">DNA damage</keyword>
<dbReference type="GO" id="GO:0016251">
    <property type="term" value="F:RNA polymerase II general transcription initiation factor activity"/>
    <property type="evidence" value="ECO:0007669"/>
    <property type="project" value="EnsemblFungi"/>
</dbReference>
<comment type="subcellular location">
    <subcellularLocation>
        <location evidence="2 9">Nucleus</location>
    </subcellularLocation>
</comment>
<dbReference type="Proteomes" id="UP000294847">
    <property type="component" value="Chromosome 5"/>
</dbReference>
<evidence type="ECO:0000256" key="4">
    <source>
        <dbReference type="ARBA" id="ARBA00022763"/>
    </source>
</evidence>
<comment type="similarity">
    <text evidence="3 9">Belongs to the TFB2 family.</text>
</comment>
<evidence type="ECO:0000256" key="5">
    <source>
        <dbReference type="ARBA" id="ARBA00023015"/>
    </source>
</evidence>
<dbReference type="EMBL" id="CP034208">
    <property type="protein sequence ID" value="QBZ62924.1"/>
    <property type="molecule type" value="Genomic_DNA"/>
</dbReference>
<dbReference type="GO" id="GO:0005675">
    <property type="term" value="C:transcription factor TFIIH holo complex"/>
    <property type="evidence" value="ECO:0007669"/>
    <property type="project" value="EnsemblFungi"/>
</dbReference>
<evidence type="ECO:0000313" key="10">
    <source>
        <dbReference type="EMBL" id="QBZ62924.1"/>
    </source>
</evidence>
<proteinExistence type="inferred from homology"/>
<organism evidence="10 11">
    <name type="scientific">Pyricularia oryzae</name>
    <name type="common">Rice blast fungus</name>
    <name type="synonym">Magnaporthe oryzae</name>
    <dbReference type="NCBI Taxonomy" id="318829"/>
    <lineage>
        <taxon>Eukaryota</taxon>
        <taxon>Fungi</taxon>
        <taxon>Dikarya</taxon>
        <taxon>Ascomycota</taxon>
        <taxon>Pezizomycotina</taxon>
        <taxon>Sordariomycetes</taxon>
        <taxon>Sordariomycetidae</taxon>
        <taxon>Magnaporthales</taxon>
        <taxon>Pyriculariaceae</taxon>
        <taxon>Pyricularia</taxon>
    </lineage>
</organism>
<name>A0A4P7NLA9_PYROR</name>
<gene>
    <name evidence="10" type="ORF">PoMZ_11813</name>
</gene>
<dbReference type="VEuPathDB" id="FungiDB:M_BR32_EuGene_00021091"/>
<evidence type="ECO:0000256" key="7">
    <source>
        <dbReference type="ARBA" id="ARBA00023204"/>
    </source>
</evidence>
<comment type="function">
    <text evidence="9">Component of the general transcription and DNA repair factor IIH (TFIIH) core complex which is involved in general and transcription-coupled nucleotide excision repair (NER) of damaged DNA.</text>
</comment>
<dbReference type="SMR" id="A0A4P7NLA9"/>
<sequence>MSQQPVITLSDHLEKQNGATFKKLYQQPATAFAIFRRMLPPLAKTFVMSLLYMPQPLPLTALDSWVKPEAKKNKDQALSILRSMHITTITPVTKEKPVQEMSLTPNFKKSLRLALEGGGSHNSFGVPSSLPIPPQVDVAFLDKWARSRWDAILHYVVNSVEETDSMEPSKKYNFGGSKLQDTVKTLLVQGGLVQRRSSERISITKTGFTFLLQEANAQVWTLLLQWLHSVNEDNTNRAVDMLSFLFMLGTLELGQAYDTGALSEERRNMLPDLNDFGLVYIPPSNPDQYFPTRLATTLTSGSSALRSVSSGVAAATAEAGENNTKGAIILETNFRIYAYTSTPLQIAILALFANLKMRFAGMVTGQLSRHSIKRAISHGITADQIIEYLASHAHEQMHRIAAIRNKPVLPPTVVDQIRLWQLETERMQVQRGYLFKDFESQAEFKAIADYADEVGVLIWRSDARQLFFASKTAEIANFIKSEKHRKKLAA</sequence>
<dbReference type="GO" id="GO:0006289">
    <property type="term" value="P:nucleotide-excision repair"/>
    <property type="evidence" value="ECO:0007669"/>
    <property type="project" value="EnsemblFungi"/>
</dbReference>
<dbReference type="OMA" id="KGFIIIE"/>
<dbReference type="PANTHER" id="PTHR13152:SF0">
    <property type="entry name" value="GENERAL TRANSCRIPTION FACTOR IIH SUBUNIT 4"/>
    <property type="match status" value="1"/>
</dbReference>
<dbReference type="InterPro" id="IPR004598">
    <property type="entry name" value="TFIIH_p52/Tfb2"/>
</dbReference>
<evidence type="ECO:0000256" key="2">
    <source>
        <dbReference type="ARBA" id="ARBA00004123"/>
    </source>
</evidence>
<dbReference type="GO" id="GO:0006367">
    <property type="term" value="P:transcription initiation at RNA polymerase II promoter"/>
    <property type="evidence" value="ECO:0007669"/>
    <property type="project" value="EnsemblFungi"/>
</dbReference>
<dbReference type="Pfam" id="PF03849">
    <property type="entry name" value="Tfb2"/>
    <property type="match status" value="1"/>
</dbReference>
<dbReference type="GO" id="GO:0000112">
    <property type="term" value="C:nucleotide-excision repair factor 3 complex"/>
    <property type="evidence" value="ECO:0007669"/>
    <property type="project" value="EnsemblFungi"/>
</dbReference>
<evidence type="ECO:0000256" key="9">
    <source>
        <dbReference type="RuleBase" id="RU364024"/>
    </source>
</evidence>
<dbReference type="NCBIfam" id="TIGR00625">
    <property type="entry name" value="tfb2"/>
    <property type="match status" value="1"/>
</dbReference>
<keyword evidence="8 9" id="KW-0539">Nucleus</keyword>
<keyword evidence="5 9" id="KW-0805">Transcription regulation</keyword>
<dbReference type="FunFam" id="3.30.70.2610:FF:000001">
    <property type="entry name" value="General transcription factor IIH subunit 4"/>
    <property type="match status" value="1"/>
</dbReference>
<evidence type="ECO:0000256" key="3">
    <source>
        <dbReference type="ARBA" id="ARBA00007132"/>
    </source>
</evidence>